<dbReference type="InterPro" id="IPR000415">
    <property type="entry name" value="Nitroreductase-like"/>
</dbReference>
<protein>
    <submittedName>
        <fullName evidence="1">Uncharacterized protein</fullName>
    </submittedName>
</protein>
<proteinExistence type="predicted"/>
<organism evidence="1 2">
    <name type="scientific">candidate division WOR_3 bacterium SM23_60</name>
    <dbReference type="NCBI Taxonomy" id="1703780"/>
    <lineage>
        <taxon>Bacteria</taxon>
        <taxon>Bacteria division WOR-3</taxon>
    </lineage>
</organism>
<dbReference type="EMBL" id="LJUO01000222">
    <property type="protein sequence ID" value="KPK67422.1"/>
    <property type="molecule type" value="Genomic_DNA"/>
</dbReference>
<feature type="non-terminal residue" evidence="1">
    <location>
        <position position="185"/>
    </location>
</feature>
<evidence type="ECO:0000313" key="1">
    <source>
        <dbReference type="EMBL" id="KPK67422.1"/>
    </source>
</evidence>
<gene>
    <name evidence="1" type="ORF">AMJ87_13370</name>
</gene>
<name>A0A0S8G3Q8_UNCW3</name>
<evidence type="ECO:0000313" key="2">
    <source>
        <dbReference type="Proteomes" id="UP000051096"/>
    </source>
</evidence>
<sequence>MNRRDFLKILFIGGGGSLLHRSYGEQLLHLVNTARALPDPQINTHSLEIVLNSRRSYHSGYSGALSDQILANVLWASSRAPIIGTNRTIYVARTDNVYRYDPVGHDIIVHRTGNHMSETNCAFEVGIASDLAEDAGSALQYAHLASLSFWTTTTDQPSGCPKESCTTNANSSWNPTMPVQMATCF</sequence>
<dbReference type="GO" id="GO:0016491">
    <property type="term" value="F:oxidoreductase activity"/>
    <property type="evidence" value="ECO:0007669"/>
    <property type="project" value="InterPro"/>
</dbReference>
<reference evidence="1 2" key="1">
    <citation type="journal article" date="2015" name="Microbiome">
        <title>Genomic resolution of linkages in carbon, nitrogen, and sulfur cycling among widespread estuary sediment bacteria.</title>
        <authorList>
            <person name="Baker B.J."/>
            <person name="Lazar C.S."/>
            <person name="Teske A.P."/>
            <person name="Dick G.J."/>
        </authorList>
    </citation>
    <scope>NUCLEOTIDE SEQUENCE [LARGE SCALE GENOMIC DNA]</scope>
    <source>
        <strain evidence="1">SM23_60</strain>
    </source>
</reference>
<comment type="caution">
    <text evidence="1">The sequence shown here is derived from an EMBL/GenBank/DDBJ whole genome shotgun (WGS) entry which is preliminary data.</text>
</comment>
<accession>A0A0S8G3Q8</accession>
<dbReference type="Proteomes" id="UP000051096">
    <property type="component" value="Unassembled WGS sequence"/>
</dbReference>
<dbReference type="Gene3D" id="3.40.109.10">
    <property type="entry name" value="NADH Oxidase"/>
    <property type="match status" value="1"/>
</dbReference>
<dbReference type="AlphaFoldDB" id="A0A0S8G3Q8"/>